<feature type="region of interest" description="Disordered" evidence="1">
    <location>
        <begin position="63"/>
        <end position="100"/>
    </location>
</feature>
<proteinExistence type="predicted"/>
<dbReference type="AlphaFoldDB" id="A0A8S0VGX7"/>
<evidence type="ECO:0000313" key="2">
    <source>
        <dbReference type="EMBL" id="CAA3028902.1"/>
    </source>
</evidence>
<protein>
    <submittedName>
        <fullName evidence="2">Uncharacterized protein</fullName>
    </submittedName>
</protein>
<dbReference type="Gramene" id="OE9A007010T1">
    <property type="protein sequence ID" value="OE9A007010C1"/>
    <property type="gene ID" value="OE9A007010"/>
</dbReference>
<evidence type="ECO:0000313" key="3">
    <source>
        <dbReference type="Proteomes" id="UP000594638"/>
    </source>
</evidence>
<reference evidence="2 3" key="1">
    <citation type="submission" date="2019-12" db="EMBL/GenBank/DDBJ databases">
        <authorList>
            <person name="Alioto T."/>
            <person name="Alioto T."/>
            <person name="Gomez Garrido J."/>
        </authorList>
    </citation>
    <scope>NUCLEOTIDE SEQUENCE [LARGE SCALE GENOMIC DNA]</scope>
</reference>
<organism evidence="2 3">
    <name type="scientific">Olea europaea subsp. europaea</name>
    <dbReference type="NCBI Taxonomy" id="158383"/>
    <lineage>
        <taxon>Eukaryota</taxon>
        <taxon>Viridiplantae</taxon>
        <taxon>Streptophyta</taxon>
        <taxon>Embryophyta</taxon>
        <taxon>Tracheophyta</taxon>
        <taxon>Spermatophyta</taxon>
        <taxon>Magnoliopsida</taxon>
        <taxon>eudicotyledons</taxon>
        <taxon>Gunneridae</taxon>
        <taxon>Pentapetalae</taxon>
        <taxon>asterids</taxon>
        <taxon>lamiids</taxon>
        <taxon>Lamiales</taxon>
        <taxon>Oleaceae</taxon>
        <taxon>Oleeae</taxon>
        <taxon>Olea</taxon>
    </lineage>
</organism>
<accession>A0A8S0VGX7</accession>
<feature type="region of interest" description="Disordered" evidence="1">
    <location>
        <begin position="129"/>
        <end position="157"/>
    </location>
</feature>
<sequence length="157" mass="17947">MLATTRRLTVLTKTWGLTGKRETVCALLRNTWSHARTSKTCHYPLEPKVCKAHGLFMSKLPCPDDHSVPVPTRTEEVQAEGDHQSSPDDHDEEQEILPTGTEYLQDTIDIEPCPDNDLCQYPLEPMKCKTEQEGQLPQRDDDRHDYSIRHLLPGLRT</sequence>
<feature type="compositionally biased region" description="Basic and acidic residues" evidence="1">
    <location>
        <begin position="63"/>
        <end position="88"/>
    </location>
</feature>
<keyword evidence="3" id="KW-1185">Reference proteome</keyword>
<name>A0A8S0VGX7_OLEEU</name>
<feature type="compositionally biased region" description="Basic and acidic residues" evidence="1">
    <location>
        <begin position="129"/>
        <end position="148"/>
    </location>
</feature>
<evidence type="ECO:0000256" key="1">
    <source>
        <dbReference type="SAM" id="MobiDB-lite"/>
    </source>
</evidence>
<gene>
    <name evidence="2" type="ORF">OLEA9_A007010</name>
</gene>
<dbReference type="Proteomes" id="UP000594638">
    <property type="component" value="Unassembled WGS sequence"/>
</dbReference>
<comment type="caution">
    <text evidence="2">The sequence shown here is derived from an EMBL/GenBank/DDBJ whole genome shotgun (WGS) entry which is preliminary data.</text>
</comment>
<dbReference type="EMBL" id="CACTIH010009275">
    <property type="protein sequence ID" value="CAA3028902.1"/>
    <property type="molecule type" value="Genomic_DNA"/>
</dbReference>